<dbReference type="SFLD" id="SFLDG01065">
    <property type="entry name" value="anaerobic_coproporphyrinogen-I"/>
    <property type="match status" value="1"/>
</dbReference>
<evidence type="ECO:0000256" key="1">
    <source>
        <dbReference type="ARBA" id="ARBA00006100"/>
    </source>
</evidence>
<dbReference type="EMBL" id="BMFS01000003">
    <property type="protein sequence ID" value="GGG96057.1"/>
    <property type="molecule type" value="Genomic_DNA"/>
</dbReference>
<evidence type="ECO:0000313" key="5">
    <source>
        <dbReference type="Proteomes" id="UP000648722"/>
    </source>
</evidence>
<dbReference type="PROSITE" id="PS51918">
    <property type="entry name" value="RADICAL_SAM"/>
    <property type="match status" value="1"/>
</dbReference>
<comment type="function">
    <text evidence="2">Probably acts as a heme chaperone, transferring heme to an unknown acceptor. Binds one molecule of heme per monomer, possibly covalently. Binds 1 [4Fe-4S] cluster. The cluster is coordinated with 3 cysteines and an exchangeable S-adenosyl-L-methionine.</text>
</comment>
<protein>
    <recommendedName>
        <fullName evidence="2">Heme chaperone HemW</fullName>
    </recommendedName>
</protein>
<keyword evidence="2" id="KW-0408">Iron</keyword>
<keyword evidence="5" id="KW-1185">Reference proteome</keyword>
<dbReference type="SMART" id="SM00729">
    <property type="entry name" value="Elp3"/>
    <property type="match status" value="1"/>
</dbReference>
<dbReference type="InterPro" id="IPR058240">
    <property type="entry name" value="rSAM_sf"/>
</dbReference>
<keyword evidence="2" id="KW-0479">Metal-binding</keyword>
<keyword evidence="2" id="KW-0949">S-adenosyl-L-methionine</keyword>
<dbReference type="InterPro" id="IPR004559">
    <property type="entry name" value="HemW-like"/>
</dbReference>
<comment type="subcellular location">
    <subcellularLocation>
        <location evidence="2">Cytoplasm</location>
    </subcellularLocation>
</comment>
<keyword evidence="2" id="KW-0963">Cytoplasm</keyword>
<dbReference type="RefSeq" id="WP_233351750.1">
    <property type="nucleotide sequence ID" value="NZ_BMFS01000003.1"/>
</dbReference>
<dbReference type="NCBIfam" id="TIGR00539">
    <property type="entry name" value="hemN_rel"/>
    <property type="match status" value="1"/>
</dbReference>
<sequence length="383" mass="40985">MSISSPAALGLYIHWPYCARICPYCDFNVYKARGADSAPLVEALLADMARWREVTGPRALTSVHFGGGTPSLMEARDIARVLETAETLWGLEPDAELGLEANPAERARLADIVSAGINRLSVGVQSLDDAALARLGRDHDARAGLDALEIARSLVARVSADLIYARHGQSLKDWEGELAAVLALGVDHLSAYQLTIEDGTAFARQVKRGTLVPPPEELAADMFELTQGLTGAAGLEAYEISNHARGDAHRSRHNRLYWTGGDWIGIGPGAHGRIASHAAGGRIAHAAPLRPADYIAASGQPLCGLERLSALEEAQERVLMGLRIIDGLDRTRLRSLTGHDIDANAAQALHDDGLIAMDAARVRLAQQGRLYADRIATMLAPDG</sequence>
<dbReference type="Pfam" id="PF04055">
    <property type="entry name" value="Radical_SAM"/>
    <property type="match status" value="1"/>
</dbReference>
<reference evidence="5" key="1">
    <citation type="journal article" date="2019" name="Int. J. Syst. Evol. Microbiol.">
        <title>The Global Catalogue of Microorganisms (GCM) 10K type strain sequencing project: providing services to taxonomists for standard genome sequencing and annotation.</title>
        <authorList>
            <consortium name="The Broad Institute Genomics Platform"/>
            <consortium name="The Broad Institute Genome Sequencing Center for Infectious Disease"/>
            <person name="Wu L."/>
            <person name="Ma J."/>
        </authorList>
    </citation>
    <scope>NUCLEOTIDE SEQUENCE [LARGE SCALE GENOMIC DNA]</scope>
    <source>
        <strain evidence="5">CGMCC 1.12766</strain>
    </source>
</reference>
<dbReference type="CDD" id="cd01335">
    <property type="entry name" value="Radical_SAM"/>
    <property type="match status" value="1"/>
</dbReference>
<evidence type="ECO:0000256" key="2">
    <source>
        <dbReference type="RuleBase" id="RU364116"/>
    </source>
</evidence>
<evidence type="ECO:0000259" key="3">
    <source>
        <dbReference type="PROSITE" id="PS51918"/>
    </source>
</evidence>
<comment type="similarity">
    <text evidence="1">Belongs to the anaerobic coproporphyrinogen-III oxidase family. HemW subfamily.</text>
</comment>
<name>A0ABQ1XKC3_9PROT</name>
<organism evidence="4 5">
    <name type="scientific">Glycocaulis albus</name>
    <dbReference type="NCBI Taxonomy" id="1382801"/>
    <lineage>
        <taxon>Bacteria</taxon>
        <taxon>Pseudomonadati</taxon>
        <taxon>Pseudomonadota</taxon>
        <taxon>Alphaproteobacteria</taxon>
        <taxon>Maricaulales</taxon>
        <taxon>Maricaulaceae</taxon>
        <taxon>Glycocaulis</taxon>
    </lineage>
</organism>
<dbReference type="InterPro" id="IPR007197">
    <property type="entry name" value="rSAM"/>
</dbReference>
<dbReference type="Gene3D" id="3.30.750.200">
    <property type="match status" value="1"/>
</dbReference>
<dbReference type="SUPFAM" id="SSF102114">
    <property type="entry name" value="Radical SAM enzymes"/>
    <property type="match status" value="1"/>
</dbReference>
<dbReference type="SFLD" id="SFLDF00288">
    <property type="entry name" value="HemN-like__clustered_with_nucl"/>
    <property type="match status" value="1"/>
</dbReference>
<dbReference type="Proteomes" id="UP000648722">
    <property type="component" value="Unassembled WGS sequence"/>
</dbReference>
<feature type="domain" description="Radical SAM core" evidence="3">
    <location>
        <begin position="3"/>
        <end position="236"/>
    </location>
</feature>
<keyword evidence="2" id="KW-0143">Chaperone</keyword>
<dbReference type="PANTHER" id="PTHR13932">
    <property type="entry name" value="COPROPORPHYRINIGEN III OXIDASE"/>
    <property type="match status" value="1"/>
</dbReference>
<proteinExistence type="inferred from homology"/>
<dbReference type="InterPro" id="IPR006638">
    <property type="entry name" value="Elp3/MiaA/NifB-like_rSAM"/>
</dbReference>
<dbReference type="SFLD" id="SFLDS00029">
    <property type="entry name" value="Radical_SAM"/>
    <property type="match status" value="1"/>
</dbReference>
<comment type="caution">
    <text evidence="4">The sequence shown here is derived from an EMBL/GenBank/DDBJ whole genome shotgun (WGS) entry which is preliminary data.</text>
</comment>
<dbReference type="InterPro" id="IPR010723">
    <property type="entry name" value="HemN_C"/>
</dbReference>
<gene>
    <name evidence="4" type="ORF">GCM10007420_09590</name>
</gene>
<dbReference type="Pfam" id="PF06969">
    <property type="entry name" value="HemN_C"/>
    <property type="match status" value="1"/>
</dbReference>
<dbReference type="SFLD" id="SFLDF00562">
    <property type="entry name" value="HemN-like__clustered_with_heat"/>
    <property type="match status" value="1"/>
</dbReference>
<keyword evidence="2" id="KW-0349">Heme</keyword>
<keyword evidence="2" id="KW-0004">4Fe-4S</keyword>
<dbReference type="PANTHER" id="PTHR13932:SF5">
    <property type="entry name" value="RADICAL S-ADENOSYL METHIONINE DOMAIN-CONTAINING PROTEIN 1, MITOCHONDRIAL"/>
    <property type="match status" value="1"/>
</dbReference>
<evidence type="ECO:0000313" key="4">
    <source>
        <dbReference type="EMBL" id="GGG96057.1"/>
    </source>
</evidence>
<keyword evidence="2" id="KW-0411">Iron-sulfur</keyword>
<accession>A0ABQ1XKC3</accession>
<dbReference type="InterPro" id="IPR034505">
    <property type="entry name" value="Coproporphyrinogen-III_oxidase"/>
</dbReference>